<dbReference type="EMBL" id="HBGW01029777">
    <property type="protein sequence ID" value="CAD9549535.1"/>
    <property type="molecule type" value="Transcribed_RNA"/>
</dbReference>
<evidence type="ECO:0000259" key="3">
    <source>
        <dbReference type="PROSITE" id="PS50961"/>
    </source>
</evidence>
<dbReference type="InterPro" id="IPR045180">
    <property type="entry name" value="La_dom_prot"/>
</dbReference>
<evidence type="ECO:0000313" key="4">
    <source>
        <dbReference type="EMBL" id="CAD9549535.1"/>
    </source>
</evidence>
<protein>
    <recommendedName>
        <fullName evidence="3">HTH La-type RNA-binding domain-containing protein</fullName>
    </recommendedName>
</protein>
<keyword evidence="1 2" id="KW-0694">RNA-binding</keyword>
<dbReference type="GO" id="GO:0005634">
    <property type="term" value="C:nucleus"/>
    <property type="evidence" value="ECO:0007669"/>
    <property type="project" value="TreeGrafter"/>
</dbReference>
<reference evidence="4" key="1">
    <citation type="submission" date="2021-01" db="EMBL/GenBank/DDBJ databases">
        <authorList>
            <person name="Corre E."/>
            <person name="Pelletier E."/>
            <person name="Niang G."/>
            <person name="Scheremetjew M."/>
            <person name="Finn R."/>
            <person name="Kale V."/>
            <person name="Holt S."/>
            <person name="Cochrane G."/>
            <person name="Meng A."/>
            <person name="Brown T."/>
            <person name="Cohen L."/>
        </authorList>
    </citation>
    <scope>NUCLEOTIDE SEQUENCE</scope>
    <source>
        <strain evidence="4">RCC3387</strain>
    </source>
</reference>
<feature type="domain" description="HTH La-type RNA-binding" evidence="3">
    <location>
        <begin position="69"/>
        <end position="158"/>
    </location>
</feature>
<dbReference type="PANTHER" id="PTHR22792">
    <property type="entry name" value="LUPUS LA PROTEIN-RELATED"/>
    <property type="match status" value="1"/>
</dbReference>
<dbReference type="Gene3D" id="1.10.10.10">
    <property type="entry name" value="Winged helix-like DNA-binding domain superfamily/Winged helix DNA-binding domain"/>
    <property type="match status" value="1"/>
</dbReference>
<proteinExistence type="predicted"/>
<dbReference type="PROSITE" id="PS50961">
    <property type="entry name" value="HTH_LA"/>
    <property type="match status" value="1"/>
</dbReference>
<dbReference type="Pfam" id="PF05383">
    <property type="entry name" value="La"/>
    <property type="match status" value="1"/>
</dbReference>
<organism evidence="4">
    <name type="scientific">Zooxanthella nutricula</name>
    <dbReference type="NCBI Taxonomy" id="1333877"/>
    <lineage>
        <taxon>Eukaryota</taxon>
        <taxon>Sar</taxon>
        <taxon>Alveolata</taxon>
        <taxon>Dinophyceae</taxon>
        <taxon>Peridiniales</taxon>
        <taxon>Peridiniales incertae sedis</taxon>
        <taxon>Zooxanthella</taxon>
    </lineage>
</organism>
<dbReference type="InterPro" id="IPR036388">
    <property type="entry name" value="WH-like_DNA-bd_sf"/>
</dbReference>
<gene>
    <name evidence="4" type="ORF">BRAN1462_LOCUS18907</name>
</gene>
<dbReference type="InterPro" id="IPR036390">
    <property type="entry name" value="WH_DNA-bd_sf"/>
</dbReference>
<evidence type="ECO:0000256" key="1">
    <source>
        <dbReference type="ARBA" id="ARBA00022884"/>
    </source>
</evidence>
<dbReference type="InterPro" id="IPR006630">
    <property type="entry name" value="La_HTH"/>
</dbReference>
<accession>A0A7S2JJE1</accession>
<sequence>MMGGYPMYPFGSPYAPYASAYAAAYQRAAIQHAHAHAAAAAAAHAGQSGMLDTMAAAMKGGPGRGYTTRPLNDDQKKSLAKQIEFYFSDDNLCKDVYLRSHMDAAGWTSLDLIANFNQVRKFRASVDSIIEALDGSTIVEVDVAMRRVRLKDETFRAKWIKASQELSMRIEASTPKTVKAPTAS</sequence>
<dbReference type="GO" id="GO:0003729">
    <property type="term" value="F:mRNA binding"/>
    <property type="evidence" value="ECO:0007669"/>
    <property type="project" value="TreeGrafter"/>
</dbReference>
<dbReference type="SUPFAM" id="SSF46785">
    <property type="entry name" value="Winged helix' DNA-binding domain"/>
    <property type="match status" value="1"/>
</dbReference>
<dbReference type="CDD" id="cd07323">
    <property type="entry name" value="LAM"/>
    <property type="match status" value="1"/>
</dbReference>
<dbReference type="AlphaFoldDB" id="A0A7S2JJE1"/>
<name>A0A7S2JJE1_9DINO</name>
<dbReference type="SMART" id="SM00715">
    <property type="entry name" value="LA"/>
    <property type="match status" value="1"/>
</dbReference>
<dbReference type="PANTHER" id="PTHR22792:SF161">
    <property type="entry name" value="HTH LA-TYPE RNA-BINDING DOMAIN-CONTAINING PROTEIN"/>
    <property type="match status" value="1"/>
</dbReference>
<evidence type="ECO:0000256" key="2">
    <source>
        <dbReference type="PROSITE-ProRule" id="PRU00332"/>
    </source>
</evidence>